<protein>
    <submittedName>
        <fullName evidence="2">Glycosyltransferase</fullName>
    </submittedName>
</protein>
<name>A0ABY2NTL2_9LEPT</name>
<dbReference type="EMBL" id="RQHF01000008">
    <property type="protein sequence ID" value="TGM60670.1"/>
    <property type="molecule type" value="Genomic_DNA"/>
</dbReference>
<dbReference type="Pfam" id="PF00535">
    <property type="entry name" value="Glycos_transf_2"/>
    <property type="match status" value="1"/>
</dbReference>
<dbReference type="InterPro" id="IPR001173">
    <property type="entry name" value="Glyco_trans_2-like"/>
</dbReference>
<comment type="caution">
    <text evidence="2">The sequence shown here is derived from an EMBL/GenBank/DDBJ whole genome shotgun (WGS) entry which is preliminary data.</text>
</comment>
<gene>
    <name evidence="2" type="ORF">EHQ95_01990</name>
</gene>
<dbReference type="Proteomes" id="UP000298112">
    <property type="component" value="Unassembled WGS sequence"/>
</dbReference>
<dbReference type="SUPFAM" id="SSF53448">
    <property type="entry name" value="Nucleotide-diphospho-sugar transferases"/>
    <property type="match status" value="1"/>
</dbReference>
<sequence length="297" mass="33663">MSNEQFNPLVSIVLPTYNRAVEIRKAIDSVVSQDYKNWELVIVDNHSTDDTDDVIKSFTNDKIRTVKINNNGSIGKSRNEGVRNSNGEWIAFLDSDDWWYPTKLSDSLLAVSDATDIIYHDLDIYESREGEVSGSRIIKGKVLNSPVLRSLLVGGNVIANSSVMVRKSILEKSGYISEDMNINPSVDYNTWLKVASVTENFKYLPKSLGAYLIHPGGESQRDMSISMRYATNAFTQGLSSSDKRIVDRNILYVHARYLFKKQNYSESIKVLKECLSFENFTMNLKVIVMLVLSIYKK</sequence>
<dbReference type="RefSeq" id="WP_135656765.1">
    <property type="nucleotide sequence ID" value="NZ_RQHF01000008.1"/>
</dbReference>
<organism evidence="2 3">
    <name type="scientific">Leptospira vanthielii</name>
    <dbReference type="NCBI Taxonomy" id="293085"/>
    <lineage>
        <taxon>Bacteria</taxon>
        <taxon>Pseudomonadati</taxon>
        <taxon>Spirochaetota</taxon>
        <taxon>Spirochaetia</taxon>
        <taxon>Leptospirales</taxon>
        <taxon>Leptospiraceae</taxon>
        <taxon>Leptospira</taxon>
    </lineage>
</organism>
<evidence type="ECO:0000313" key="3">
    <source>
        <dbReference type="Proteomes" id="UP000298112"/>
    </source>
</evidence>
<dbReference type="PANTHER" id="PTHR43685">
    <property type="entry name" value="GLYCOSYLTRANSFERASE"/>
    <property type="match status" value="1"/>
</dbReference>
<feature type="domain" description="Glycosyltransferase 2-like" evidence="1">
    <location>
        <begin position="11"/>
        <end position="172"/>
    </location>
</feature>
<dbReference type="InterPro" id="IPR029044">
    <property type="entry name" value="Nucleotide-diphossugar_trans"/>
</dbReference>
<dbReference type="InterPro" id="IPR050834">
    <property type="entry name" value="Glycosyltransf_2"/>
</dbReference>
<evidence type="ECO:0000313" key="2">
    <source>
        <dbReference type="EMBL" id="TGM60670.1"/>
    </source>
</evidence>
<dbReference type="PANTHER" id="PTHR43685:SF2">
    <property type="entry name" value="GLYCOSYLTRANSFERASE 2-LIKE DOMAIN-CONTAINING PROTEIN"/>
    <property type="match status" value="1"/>
</dbReference>
<accession>A0ABY2NTL2</accession>
<dbReference type="Gene3D" id="3.90.550.10">
    <property type="entry name" value="Spore Coat Polysaccharide Biosynthesis Protein SpsA, Chain A"/>
    <property type="match status" value="1"/>
</dbReference>
<reference evidence="3" key="1">
    <citation type="journal article" date="2019" name="PLoS Negl. Trop. Dis.">
        <title>Revisiting the worldwide diversity of Leptospira species in the environment.</title>
        <authorList>
            <person name="Vincent A.T."/>
            <person name="Schiettekatte O."/>
            <person name="Bourhy P."/>
            <person name="Veyrier F.J."/>
            <person name="Picardeau M."/>
        </authorList>
    </citation>
    <scope>NUCLEOTIDE SEQUENCE [LARGE SCALE GENOMIC DNA]</scope>
    <source>
        <strain evidence="3">201601955</strain>
    </source>
</reference>
<keyword evidence="3" id="KW-1185">Reference proteome</keyword>
<evidence type="ECO:0000259" key="1">
    <source>
        <dbReference type="Pfam" id="PF00535"/>
    </source>
</evidence>
<proteinExistence type="predicted"/>